<evidence type="ECO:0000313" key="2">
    <source>
        <dbReference type="EMBL" id="MFD2674128.1"/>
    </source>
</evidence>
<dbReference type="EMBL" id="JBHUNF010000001">
    <property type="protein sequence ID" value="MFD2674128.1"/>
    <property type="molecule type" value="Genomic_DNA"/>
</dbReference>
<feature type="domain" description="TadE-like" evidence="1">
    <location>
        <begin position="25"/>
        <end position="67"/>
    </location>
</feature>
<sequence length="137" mass="14759">MSTSVATRLQRYWLRLPQRMRCDRGASTVEWTLVAALLTALFCAVLQVGFALHIRTTLIDAAAEGARIAGLRDATPADAEERTRELIDAAIANNYAGEVHVQVADDIARVTVRAPLPLVGTLGLPDVLEVDAIAPVE</sequence>
<comment type="caution">
    <text evidence="2">The sequence shown here is derived from an EMBL/GenBank/DDBJ whole genome shotgun (WGS) entry which is preliminary data.</text>
</comment>
<dbReference type="Proteomes" id="UP001597453">
    <property type="component" value="Unassembled WGS sequence"/>
</dbReference>
<dbReference type="InterPro" id="IPR012495">
    <property type="entry name" value="TadE-like_dom"/>
</dbReference>
<proteinExistence type="predicted"/>
<dbReference type="Pfam" id="PF07811">
    <property type="entry name" value="TadE"/>
    <property type="match status" value="1"/>
</dbReference>
<evidence type="ECO:0000259" key="1">
    <source>
        <dbReference type="Pfam" id="PF07811"/>
    </source>
</evidence>
<accession>A0ABW5RGF5</accession>
<protein>
    <submittedName>
        <fullName evidence="2">TadE/TadG family type IV pilus assembly protein</fullName>
    </submittedName>
</protein>
<dbReference type="RefSeq" id="WP_245610581.1">
    <property type="nucleotide sequence ID" value="NZ_JBHUNF010000001.1"/>
</dbReference>
<organism evidence="2 3">
    <name type="scientific">Gulosibacter bifidus</name>
    <dbReference type="NCBI Taxonomy" id="272239"/>
    <lineage>
        <taxon>Bacteria</taxon>
        <taxon>Bacillati</taxon>
        <taxon>Actinomycetota</taxon>
        <taxon>Actinomycetes</taxon>
        <taxon>Micrococcales</taxon>
        <taxon>Microbacteriaceae</taxon>
        <taxon>Gulosibacter</taxon>
    </lineage>
</organism>
<reference evidence="3" key="1">
    <citation type="journal article" date="2019" name="Int. J. Syst. Evol. Microbiol.">
        <title>The Global Catalogue of Microorganisms (GCM) 10K type strain sequencing project: providing services to taxonomists for standard genome sequencing and annotation.</title>
        <authorList>
            <consortium name="The Broad Institute Genomics Platform"/>
            <consortium name="The Broad Institute Genome Sequencing Center for Infectious Disease"/>
            <person name="Wu L."/>
            <person name="Ma J."/>
        </authorList>
    </citation>
    <scope>NUCLEOTIDE SEQUENCE [LARGE SCALE GENOMIC DNA]</scope>
    <source>
        <strain evidence="3">TISTR 1511</strain>
    </source>
</reference>
<evidence type="ECO:0000313" key="3">
    <source>
        <dbReference type="Proteomes" id="UP001597453"/>
    </source>
</evidence>
<name>A0ABW5RGF5_9MICO</name>
<keyword evidence="3" id="KW-1185">Reference proteome</keyword>
<gene>
    <name evidence="2" type="ORF">ACFSUQ_02280</name>
</gene>